<organism evidence="4 5">
    <name type="scientific">Batrachochytrium dendrobatidis (strain JEL423)</name>
    <dbReference type="NCBI Taxonomy" id="403673"/>
    <lineage>
        <taxon>Eukaryota</taxon>
        <taxon>Fungi</taxon>
        <taxon>Fungi incertae sedis</taxon>
        <taxon>Chytridiomycota</taxon>
        <taxon>Chytridiomycota incertae sedis</taxon>
        <taxon>Chytridiomycetes</taxon>
        <taxon>Rhizophydiales</taxon>
        <taxon>Rhizophydiales incertae sedis</taxon>
        <taxon>Batrachochytrium</taxon>
    </lineage>
</organism>
<dbReference type="VEuPathDB" id="FungiDB:BDEG_27611"/>
<evidence type="ECO:0000256" key="2">
    <source>
        <dbReference type="SAM" id="MobiDB-lite"/>
    </source>
</evidence>
<feature type="domain" description="HSF-type DNA-binding" evidence="3">
    <location>
        <begin position="1"/>
        <end position="43"/>
    </location>
</feature>
<dbReference type="InterPro" id="IPR036388">
    <property type="entry name" value="WH-like_DNA-bd_sf"/>
</dbReference>
<dbReference type="InterPro" id="IPR000232">
    <property type="entry name" value="HSF_DNA-bd"/>
</dbReference>
<evidence type="ECO:0000259" key="3">
    <source>
        <dbReference type="Pfam" id="PF00447"/>
    </source>
</evidence>
<dbReference type="eggNOG" id="KOG0627">
    <property type="taxonomic scope" value="Eukaryota"/>
</dbReference>
<sequence length="448" mass="50239">MYGFHKVPSIEHGSLLASTQKEILEFSNKNFQKNRPDLLCFAVRRTNTQSDELVKDGTLDMNTVIHEISAIKRHQFTISAEIQKFQSENETLWNESIQLRERYTKQQETIDKILRFLASVFSSNKKPDVTTQKRRRIELPDVPLNNSPDSRVNTSNQKNSNGAAFQSFNDMTNNVYFSNLMGGNAGPIPVPNIETAFVPSISTFSNDKLSTMATTQHVDLNNDIPSTINLLQNPDFLASSLFGLTEGAGNLTGTPQLLNQLEKSSDRMATVNNSAQEVSEDIDMLQDRVYDIASAVAGLQQGQTHLGDWNMSDLISRNDPTLGGSHDEHDPLMELMKQQPDPMVSASSTISGQSSLDGSRPMHPTWPLPVQGTDLLGNELSSNDINRWQQPKEEHLNQINTNTIPEFDQFDELIELPLTDKSSMHSDEQTTNHNELDQDYFNTFFSTS</sequence>
<feature type="compositionally biased region" description="Polar residues" evidence="2">
    <location>
        <begin position="144"/>
        <end position="162"/>
    </location>
</feature>
<gene>
    <name evidence="4" type="ORF">BDEG_27611</name>
</gene>
<name>A0A177WWF0_BATDL</name>
<evidence type="ECO:0000313" key="4">
    <source>
        <dbReference type="EMBL" id="OAJ44377.1"/>
    </source>
</evidence>
<dbReference type="EMBL" id="DS022312">
    <property type="protein sequence ID" value="OAJ44377.1"/>
    <property type="molecule type" value="Genomic_DNA"/>
</dbReference>
<dbReference type="AlphaFoldDB" id="A0A177WWF0"/>
<dbReference type="Proteomes" id="UP000077115">
    <property type="component" value="Unassembled WGS sequence"/>
</dbReference>
<dbReference type="GO" id="GO:0043565">
    <property type="term" value="F:sequence-specific DNA binding"/>
    <property type="evidence" value="ECO:0007669"/>
    <property type="project" value="InterPro"/>
</dbReference>
<dbReference type="OrthoDB" id="60033at2759"/>
<reference evidence="4 5" key="2">
    <citation type="submission" date="2016-05" db="EMBL/GenBank/DDBJ databases">
        <title>Lineage-specific infection strategies underlie the spectrum of fungal disease in amphibians.</title>
        <authorList>
            <person name="Cuomo C.A."/>
            <person name="Farrer R.A."/>
            <person name="James T."/>
            <person name="Longcore J."/>
            <person name="Birren B."/>
        </authorList>
    </citation>
    <scope>NUCLEOTIDE SEQUENCE [LARGE SCALE GENOMIC DNA]</scope>
    <source>
        <strain evidence="4 5">JEL423</strain>
    </source>
</reference>
<dbReference type="GO" id="GO:0003700">
    <property type="term" value="F:DNA-binding transcription factor activity"/>
    <property type="evidence" value="ECO:0007669"/>
    <property type="project" value="InterPro"/>
</dbReference>
<keyword evidence="1" id="KW-0238">DNA-binding</keyword>
<dbReference type="STRING" id="403673.A0A177WWF0"/>
<dbReference type="Pfam" id="PF00447">
    <property type="entry name" value="HSF_DNA-bind"/>
    <property type="match status" value="1"/>
</dbReference>
<reference evidence="4 5" key="1">
    <citation type="submission" date="2006-10" db="EMBL/GenBank/DDBJ databases">
        <title>The Genome Sequence of Batrachochytrium dendrobatidis JEL423.</title>
        <authorList>
            <consortium name="The Broad Institute Genome Sequencing Platform"/>
            <person name="Birren B."/>
            <person name="Lander E."/>
            <person name="Galagan J."/>
            <person name="Cuomo C."/>
            <person name="Devon K."/>
            <person name="Jaffe D."/>
            <person name="Butler J."/>
            <person name="Alvarez P."/>
            <person name="Gnerre S."/>
            <person name="Grabherr M."/>
            <person name="Kleber M."/>
            <person name="Mauceli E."/>
            <person name="Brockman W."/>
            <person name="Young S."/>
            <person name="LaButti K."/>
            <person name="Sykes S."/>
            <person name="DeCaprio D."/>
            <person name="Crawford M."/>
            <person name="Koehrsen M."/>
            <person name="Engels R."/>
            <person name="Montgomery P."/>
            <person name="Pearson M."/>
            <person name="Howarth C."/>
            <person name="Larson L."/>
            <person name="White J."/>
            <person name="O'Leary S."/>
            <person name="Kodira C."/>
            <person name="Zeng Q."/>
            <person name="Yandava C."/>
            <person name="Alvarado L."/>
            <person name="Longcore J."/>
            <person name="James T."/>
        </authorList>
    </citation>
    <scope>NUCLEOTIDE SEQUENCE [LARGE SCALE GENOMIC DNA]</scope>
    <source>
        <strain evidence="4 5">JEL423</strain>
    </source>
</reference>
<accession>A0A177WWF0</accession>
<proteinExistence type="predicted"/>
<evidence type="ECO:0000256" key="1">
    <source>
        <dbReference type="ARBA" id="ARBA00023125"/>
    </source>
</evidence>
<feature type="region of interest" description="Disordered" evidence="2">
    <location>
        <begin position="137"/>
        <end position="162"/>
    </location>
</feature>
<protein>
    <recommendedName>
        <fullName evidence="3">HSF-type DNA-binding domain-containing protein</fullName>
    </recommendedName>
</protein>
<dbReference type="Gene3D" id="1.10.10.10">
    <property type="entry name" value="Winged helix-like DNA-binding domain superfamily/Winged helix DNA-binding domain"/>
    <property type="match status" value="1"/>
</dbReference>
<evidence type="ECO:0000313" key="5">
    <source>
        <dbReference type="Proteomes" id="UP000077115"/>
    </source>
</evidence>